<reference evidence="2 3" key="1">
    <citation type="submission" date="2017-09" db="EMBL/GenBank/DDBJ databases">
        <authorList>
            <person name="Ehlers B."/>
            <person name="Leendertz F.H."/>
        </authorList>
    </citation>
    <scope>NUCLEOTIDE SEQUENCE [LARGE SCALE GENOMIC DNA]</scope>
    <source>
        <strain evidence="2 3">DSM 46844</strain>
    </source>
</reference>
<dbReference type="AlphaFoldDB" id="A0A285EIY3"/>
<name>A0A285EIY3_9ACTN</name>
<dbReference type="Gene3D" id="3.40.50.720">
    <property type="entry name" value="NAD(P)-binding Rossmann-like Domain"/>
    <property type="match status" value="1"/>
</dbReference>
<evidence type="ECO:0000313" key="2">
    <source>
        <dbReference type="EMBL" id="SNX99088.1"/>
    </source>
</evidence>
<dbReference type="GO" id="GO:0016491">
    <property type="term" value="F:oxidoreductase activity"/>
    <property type="evidence" value="ECO:0007669"/>
    <property type="project" value="InterPro"/>
</dbReference>
<dbReference type="InterPro" id="IPR013149">
    <property type="entry name" value="ADH-like_C"/>
</dbReference>
<sequence length="327" mass="32585">MRAAVLTTLGAPPRLGTHPAPEPAAGRTLVRVTAAPVVPLDLLCASGTSYFGRPATPYVPGVQGVGVVEQSGAHPPGSRVWFATSAGMAPGDGSLGELCAVPDADVVPVTADVPDVLAAALGLSAVAAWMALTWRGRFRAGERVVVLGAGGAVGQVAVGAAKLLGAARVVGVCRPGESAERARRAGADEVVPTSADADDLAARLGAATDGAADVVVDPVFGTAATAAARVLAPFGRLVNIGGASGDEARFSSAVLRSRSAEVLGYTNNALTPEQRAAALTDVLGHAERGALSLDHLVLPLAEVERGWALTAEGGCGRVVLVPGTPAD</sequence>
<dbReference type="PANTHER" id="PTHR43677">
    <property type="entry name" value="SHORT-CHAIN DEHYDROGENASE/REDUCTASE"/>
    <property type="match status" value="1"/>
</dbReference>
<organism evidence="2 3">
    <name type="scientific">Geodermatophilus sabuli</name>
    <dbReference type="NCBI Taxonomy" id="1564158"/>
    <lineage>
        <taxon>Bacteria</taxon>
        <taxon>Bacillati</taxon>
        <taxon>Actinomycetota</taxon>
        <taxon>Actinomycetes</taxon>
        <taxon>Geodermatophilales</taxon>
        <taxon>Geodermatophilaceae</taxon>
        <taxon>Geodermatophilus</taxon>
    </lineage>
</organism>
<dbReference type="SMART" id="SM00829">
    <property type="entry name" value="PKS_ER"/>
    <property type="match status" value="1"/>
</dbReference>
<gene>
    <name evidence="2" type="ORF">SAMN06893097_11448</name>
</gene>
<dbReference type="Pfam" id="PF08240">
    <property type="entry name" value="ADH_N"/>
    <property type="match status" value="1"/>
</dbReference>
<proteinExistence type="predicted"/>
<dbReference type="SUPFAM" id="SSF50129">
    <property type="entry name" value="GroES-like"/>
    <property type="match status" value="1"/>
</dbReference>
<accession>A0A285EIY3</accession>
<dbReference type="EMBL" id="OBDO01000014">
    <property type="protein sequence ID" value="SNX99088.1"/>
    <property type="molecule type" value="Genomic_DNA"/>
</dbReference>
<evidence type="ECO:0000259" key="1">
    <source>
        <dbReference type="SMART" id="SM00829"/>
    </source>
</evidence>
<protein>
    <submittedName>
        <fullName evidence="2">NADPH:quinone reductase</fullName>
    </submittedName>
</protein>
<dbReference type="RefSeq" id="WP_097208996.1">
    <property type="nucleotide sequence ID" value="NZ_JACHXB010000002.1"/>
</dbReference>
<dbReference type="OrthoDB" id="4330785at2"/>
<dbReference type="InterPro" id="IPR013154">
    <property type="entry name" value="ADH-like_N"/>
</dbReference>
<dbReference type="InterPro" id="IPR036291">
    <property type="entry name" value="NAD(P)-bd_dom_sf"/>
</dbReference>
<dbReference type="Gene3D" id="3.90.180.10">
    <property type="entry name" value="Medium-chain alcohol dehydrogenases, catalytic domain"/>
    <property type="match status" value="1"/>
</dbReference>
<dbReference type="SUPFAM" id="SSF51735">
    <property type="entry name" value="NAD(P)-binding Rossmann-fold domains"/>
    <property type="match status" value="1"/>
</dbReference>
<dbReference type="InterPro" id="IPR011032">
    <property type="entry name" value="GroES-like_sf"/>
</dbReference>
<evidence type="ECO:0000313" key="3">
    <source>
        <dbReference type="Proteomes" id="UP000219514"/>
    </source>
</evidence>
<dbReference type="Pfam" id="PF00107">
    <property type="entry name" value="ADH_zinc_N"/>
    <property type="match status" value="1"/>
</dbReference>
<keyword evidence="3" id="KW-1185">Reference proteome</keyword>
<feature type="domain" description="Enoyl reductase (ER)" evidence="1">
    <location>
        <begin position="4"/>
        <end position="320"/>
    </location>
</feature>
<dbReference type="InterPro" id="IPR051397">
    <property type="entry name" value="Zn-ADH-like_protein"/>
</dbReference>
<dbReference type="Proteomes" id="UP000219514">
    <property type="component" value="Unassembled WGS sequence"/>
</dbReference>
<dbReference type="InterPro" id="IPR020843">
    <property type="entry name" value="ER"/>
</dbReference>
<dbReference type="PANTHER" id="PTHR43677:SF4">
    <property type="entry name" value="QUINONE OXIDOREDUCTASE-LIKE PROTEIN 2"/>
    <property type="match status" value="1"/>
</dbReference>